<dbReference type="PANTHER" id="PTHR23528">
    <property type="match status" value="1"/>
</dbReference>
<feature type="domain" description="Major facilitator superfamily (MFS) profile" evidence="6">
    <location>
        <begin position="4"/>
        <end position="402"/>
    </location>
</feature>
<feature type="transmembrane region" description="Helical" evidence="5">
    <location>
        <begin position="105"/>
        <end position="124"/>
    </location>
</feature>
<feature type="transmembrane region" description="Helical" evidence="5">
    <location>
        <begin position="377"/>
        <end position="398"/>
    </location>
</feature>
<dbReference type="GO" id="GO:0022857">
    <property type="term" value="F:transmembrane transporter activity"/>
    <property type="evidence" value="ECO:0007669"/>
    <property type="project" value="InterPro"/>
</dbReference>
<evidence type="ECO:0000256" key="3">
    <source>
        <dbReference type="ARBA" id="ARBA00022989"/>
    </source>
</evidence>
<feature type="transmembrane region" description="Helical" evidence="5">
    <location>
        <begin position="255"/>
        <end position="277"/>
    </location>
</feature>
<keyword evidence="3 5" id="KW-1133">Transmembrane helix</keyword>
<evidence type="ECO:0000313" key="8">
    <source>
        <dbReference type="Proteomes" id="UP000231451"/>
    </source>
</evidence>
<evidence type="ECO:0000256" key="2">
    <source>
        <dbReference type="ARBA" id="ARBA00022692"/>
    </source>
</evidence>
<dbReference type="Pfam" id="PF07690">
    <property type="entry name" value="MFS_1"/>
    <property type="match status" value="1"/>
</dbReference>
<dbReference type="InterPro" id="IPR011701">
    <property type="entry name" value="MFS"/>
</dbReference>
<dbReference type="EMBL" id="PEBK01000009">
    <property type="protein sequence ID" value="PJM74702.1"/>
    <property type="molecule type" value="Genomic_DNA"/>
</dbReference>
<dbReference type="InterPro" id="IPR036259">
    <property type="entry name" value="MFS_trans_sf"/>
</dbReference>
<gene>
    <name evidence="7" type="ORF">CSQ87_08970</name>
</gene>
<dbReference type="InterPro" id="IPR005829">
    <property type="entry name" value="Sugar_transporter_CS"/>
</dbReference>
<keyword evidence="8" id="KW-1185">Reference proteome</keyword>
<dbReference type="AlphaFoldDB" id="A0A2M9HD28"/>
<dbReference type="PROSITE" id="PS00216">
    <property type="entry name" value="SUGAR_TRANSPORT_1"/>
    <property type="match status" value="1"/>
</dbReference>
<dbReference type="Gene3D" id="1.20.1250.20">
    <property type="entry name" value="MFS general substrate transporter like domains"/>
    <property type="match status" value="2"/>
</dbReference>
<reference evidence="7 8" key="1">
    <citation type="submission" date="2017-10" db="EMBL/GenBank/DDBJ databases">
        <title>Draft genome sequences of strains TRE 1, TRE 9, TRE H and TRI 7, isolated from tamarins, belonging to four potential novel Bifidobacterium species.</title>
        <authorList>
            <person name="Mattarelli P."/>
            <person name="Modesto M."/>
            <person name="Puglisi E."/>
            <person name="Morelli L."/>
            <person name="Spezio C."/>
            <person name="Bonetti A."/>
            <person name="Sandri C."/>
        </authorList>
    </citation>
    <scope>NUCLEOTIDE SEQUENCE [LARGE SCALE GENOMIC DNA]</scope>
    <source>
        <strain evidence="8">TRI7</strain>
    </source>
</reference>
<evidence type="ECO:0000256" key="5">
    <source>
        <dbReference type="SAM" id="Phobius"/>
    </source>
</evidence>
<keyword evidence="2 5" id="KW-0812">Transmembrane</keyword>
<feature type="transmembrane region" description="Helical" evidence="5">
    <location>
        <begin position="136"/>
        <end position="157"/>
    </location>
</feature>
<accession>A0A2M9HD28</accession>
<protein>
    <submittedName>
        <fullName evidence="7">Transporter</fullName>
    </submittedName>
</protein>
<proteinExistence type="predicted"/>
<feature type="transmembrane region" description="Helical" evidence="5">
    <location>
        <begin position="163"/>
        <end position="183"/>
    </location>
</feature>
<evidence type="ECO:0000256" key="1">
    <source>
        <dbReference type="ARBA" id="ARBA00004651"/>
    </source>
</evidence>
<dbReference type="Proteomes" id="UP000231451">
    <property type="component" value="Unassembled WGS sequence"/>
</dbReference>
<comment type="subcellular location">
    <subcellularLocation>
        <location evidence="1">Cell membrane</location>
        <topology evidence="1">Multi-pass membrane protein</topology>
    </subcellularLocation>
</comment>
<feature type="transmembrane region" description="Helical" evidence="5">
    <location>
        <begin position="7"/>
        <end position="29"/>
    </location>
</feature>
<dbReference type="InterPro" id="IPR020846">
    <property type="entry name" value="MFS_dom"/>
</dbReference>
<dbReference type="PROSITE" id="PS50850">
    <property type="entry name" value="MFS"/>
    <property type="match status" value="1"/>
</dbReference>
<organism evidence="7 8">
    <name type="scientific">Bifidobacterium simiarum</name>
    <dbReference type="NCBI Taxonomy" id="2045441"/>
    <lineage>
        <taxon>Bacteria</taxon>
        <taxon>Bacillati</taxon>
        <taxon>Actinomycetota</taxon>
        <taxon>Actinomycetes</taxon>
        <taxon>Bifidobacteriales</taxon>
        <taxon>Bifidobacteriaceae</taxon>
        <taxon>Bifidobacterium</taxon>
    </lineage>
</organism>
<feature type="transmembrane region" description="Helical" evidence="5">
    <location>
        <begin position="77"/>
        <end position="93"/>
    </location>
</feature>
<feature type="transmembrane region" description="Helical" evidence="5">
    <location>
        <begin position="351"/>
        <end position="371"/>
    </location>
</feature>
<sequence length="402" mass="42927">MQRYFAGFLMYSFLHGVAFSMIVSVLMPQHLKDIGLSNPTAMLGMISAGGSLISIFINVIVGSMSDRTRSRFGRRKPWIFCGAIIAGFSYWAIGNPQTGIGVGYAYWFAMIGNNMMIAPIVATLSDSIPQRSRATVSAAYGGGQVVGQSVGTLLGSFFIFQPIIGFIVGGLCMAAGGLIITVINPKDRSTAQEPKNEDPVWKVILETFRPPIKGAADFWKAFLCRTGLIVAYQMITSYQLYILQEHVGLTKADSAAAISVMSIITLVVSLLSTAVSGPISDKIGRRKPLVMFACGLYAVGIAMPWLFPSRMGMFLFAAIAGFGYGMYLAVDQALNVDVLPNPEEAGKDLGILNIATCAGQAIGSGITSWIVTVTAAYTLVFPTAIGIAIFAGVLVFTIKKTK</sequence>
<evidence type="ECO:0000259" key="6">
    <source>
        <dbReference type="PROSITE" id="PS50850"/>
    </source>
</evidence>
<dbReference type="SUPFAM" id="SSF103473">
    <property type="entry name" value="MFS general substrate transporter"/>
    <property type="match status" value="1"/>
</dbReference>
<feature type="transmembrane region" description="Helical" evidence="5">
    <location>
        <begin position="41"/>
        <end position="65"/>
    </location>
</feature>
<name>A0A2M9HD28_9BIFI</name>
<keyword evidence="4 5" id="KW-0472">Membrane</keyword>
<dbReference type="GO" id="GO:0005886">
    <property type="term" value="C:plasma membrane"/>
    <property type="evidence" value="ECO:0007669"/>
    <property type="project" value="UniProtKB-SubCell"/>
</dbReference>
<evidence type="ECO:0000256" key="4">
    <source>
        <dbReference type="ARBA" id="ARBA00023136"/>
    </source>
</evidence>
<feature type="transmembrane region" description="Helical" evidence="5">
    <location>
        <begin position="313"/>
        <end position="330"/>
    </location>
</feature>
<feature type="transmembrane region" description="Helical" evidence="5">
    <location>
        <begin position="289"/>
        <end position="307"/>
    </location>
</feature>
<dbReference type="PANTHER" id="PTHR23528:SF1">
    <property type="entry name" value="MAJOR FACILITATOR SUPERFAMILY (MFS) PROFILE DOMAIN-CONTAINING PROTEIN"/>
    <property type="match status" value="1"/>
</dbReference>
<evidence type="ECO:0000313" key="7">
    <source>
        <dbReference type="EMBL" id="PJM74702.1"/>
    </source>
</evidence>
<comment type="caution">
    <text evidence="7">The sequence shown here is derived from an EMBL/GenBank/DDBJ whole genome shotgun (WGS) entry which is preliminary data.</text>
</comment>
<dbReference type="OrthoDB" id="7584869at2"/>
<feature type="transmembrane region" description="Helical" evidence="5">
    <location>
        <begin position="222"/>
        <end position="243"/>
    </location>
</feature>